<gene>
    <name evidence="1" type="ORF">GCM10022278_30220</name>
</gene>
<dbReference type="EMBL" id="BAABBO010000012">
    <property type="protein sequence ID" value="GAA3970594.1"/>
    <property type="molecule type" value="Genomic_DNA"/>
</dbReference>
<reference evidence="2" key="1">
    <citation type="journal article" date="2019" name="Int. J. Syst. Evol. Microbiol.">
        <title>The Global Catalogue of Microorganisms (GCM) 10K type strain sequencing project: providing services to taxonomists for standard genome sequencing and annotation.</title>
        <authorList>
            <consortium name="The Broad Institute Genomics Platform"/>
            <consortium name="The Broad Institute Genome Sequencing Center for Infectious Disease"/>
            <person name="Wu L."/>
            <person name="Ma J."/>
        </authorList>
    </citation>
    <scope>NUCLEOTIDE SEQUENCE [LARGE SCALE GENOMIC DNA]</scope>
    <source>
        <strain evidence="2">JCM 17555</strain>
    </source>
</reference>
<keyword evidence="2" id="KW-1185">Reference proteome</keyword>
<protein>
    <submittedName>
        <fullName evidence="1">Uncharacterized protein</fullName>
    </submittedName>
</protein>
<evidence type="ECO:0000313" key="2">
    <source>
        <dbReference type="Proteomes" id="UP001501337"/>
    </source>
</evidence>
<accession>A0ABP7PSS8</accession>
<dbReference type="Proteomes" id="UP001501337">
    <property type="component" value="Unassembled WGS sequence"/>
</dbReference>
<evidence type="ECO:0000313" key="1">
    <source>
        <dbReference type="EMBL" id="GAA3970594.1"/>
    </source>
</evidence>
<proteinExistence type="predicted"/>
<sequence>MLWRAAVPDAEASADTIDVTETVAITSMLQAIIDTNVLMASCLSAGINGFSAVPVIQMNGQVLPVTEVHRFLRSTS</sequence>
<organism evidence="1 2">
    <name type="scientific">Allohahella marinimesophila</name>
    <dbReference type="NCBI Taxonomy" id="1054972"/>
    <lineage>
        <taxon>Bacteria</taxon>
        <taxon>Pseudomonadati</taxon>
        <taxon>Pseudomonadota</taxon>
        <taxon>Gammaproteobacteria</taxon>
        <taxon>Oceanospirillales</taxon>
        <taxon>Hahellaceae</taxon>
        <taxon>Allohahella</taxon>
    </lineage>
</organism>
<comment type="caution">
    <text evidence="1">The sequence shown here is derived from an EMBL/GenBank/DDBJ whole genome shotgun (WGS) entry which is preliminary data.</text>
</comment>
<name>A0ABP7PSS8_9GAMM</name>